<accession>A0A1Y1XR12</accession>
<gene>
    <name evidence="2" type="ORF">BCR32DRAFT_324025</name>
</gene>
<dbReference type="Proteomes" id="UP000193944">
    <property type="component" value="Unassembled WGS sequence"/>
</dbReference>
<evidence type="ECO:0000313" key="2">
    <source>
        <dbReference type="EMBL" id="ORX88201.1"/>
    </source>
</evidence>
<feature type="chain" id="PRO_5013028124" evidence="1">
    <location>
        <begin position="21"/>
        <end position="230"/>
    </location>
</feature>
<reference evidence="2 3" key="2">
    <citation type="submission" date="2016-08" db="EMBL/GenBank/DDBJ databases">
        <title>Pervasive Adenine N6-methylation of Active Genes in Fungi.</title>
        <authorList>
            <consortium name="DOE Joint Genome Institute"/>
            <person name="Mondo S.J."/>
            <person name="Dannebaum R.O."/>
            <person name="Kuo R.C."/>
            <person name="Labutti K."/>
            <person name="Haridas S."/>
            <person name="Kuo A."/>
            <person name="Salamov A."/>
            <person name="Ahrendt S.R."/>
            <person name="Lipzen A."/>
            <person name="Sullivan W."/>
            <person name="Andreopoulos W.B."/>
            <person name="Clum A."/>
            <person name="Lindquist E."/>
            <person name="Daum C."/>
            <person name="Ramamoorthy G.K."/>
            <person name="Gryganskyi A."/>
            <person name="Culley D."/>
            <person name="Magnuson J.K."/>
            <person name="James T.Y."/>
            <person name="O'Malley M.A."/>
            <person name="Stajich J.E."/>
            <person name="Spatafora J.W."/>
            <person name="Visel A."/>
            <person name="Grigoriev I.V."/>
        </authorList>
    </citation>
    <scope>NUCLEOTIDE SEQUENCE [LARGE SCALE GENOMIC DNA]</scope>
    <source>
        <strain evidence="2 3">S4</strain>
    </source>
</reference>
<keyword evidence="3" id="KW-1185">Reference proteome</keyword>
<dbReference type="AlphaFoldDB" id="A0A1Y1XR12"/>
<reference evidence="2 3" key="1">
    <citation type="submission" date="2016-08" db="EMBL/GenBank/DDBJ databases">
        <title>A Parts List for Fungal Cellulosomes Revealed by Comparative Genomics.</title>
        <authorList>
            <consortium name="DOE Joint Genome Institute"/>
            <person name="Haitjema C.H."/>
            <person name="Gilmore S.P."/>
            <person name="Henske J.K."/>
            <person name="Solomon K.V."/>
            <person name="De Groot R."/>
            <person name="Kuo A."/>
            <person name="Mondo S.J."/>
            <person name="Salamov A.A."/>
            <person name="Labutti K."/>
            <person name="Zhao Z."/>
            <person name="Chiniquy J."/>
            <person name="Barry K."/>
            <person name="Brewer H.M."/>
            <person name="Purvine S.O."/>
            <person name="Wright A.T."/>
            <person name="Boxma B."/>
            <person name="Van Alen T."/>
            <person name="Hackstein J.H."/>
            <person name="Baker S.E."/>
            <person name="Grigoriev I.V."/>
            <person name="O'Malley M.A."/>
        </authorList>
    </citation>
    <scope>NUCLEOTIDE SEQUENCE [LARGE SCALE GENOMIC DNA]</scope>
    <source>
        <strain evidence="2 3">S4</strain>
    </source>
</reference>
<comment type="caution">
    <text evidence="2">The sequence shown here is derived from an EMBL/GenBank/DDBJ whole genome shotgun (WGS) entry which is preliminary data.</text>
</comment>
<dbReference type="OrthoDB" id="10536298at2759"/>
<dbReference type="EMBL" id="MCFG01000001">
    <property type="protein sequence ID" value="ORX88201.1"/>
    <property type="molecule type" value="Genomic_DNA"/>
</dbReference>
<evidence type="ECO:0000256" key="1">
    <source>
        <dbReference type="SAM" id="SignalP"/>
    </source>
</evidence>
<protein>
    <submittedName>
        <fullName evidence="2">Uncharacterized protein</fullName>
    </submittedName>
</protein>
<feature type="signal peptide" evidence="1">
    <location>
        <begin position="1"/>
        <end position="20"/>
    </location>
</feature>
<keyword evidence="1" id="KW-0732">Signal</keyword>
<sequence length="230" mass="26227">MNFKNVLRFTALTLLNIANAVPVTSGTKTLPSNPMAKSCNSKFGIPVGDSNNKFSCLIEYTTDLNTNNTFCFHNNGTILCIDEELNNIEKCKKEYEYSSEYSCFTEIYNLATSATIYKKVSIERPMISFPNNEKYAVAPRLDYKECQDKGGIVISYQSHYQYICFAPIETFESTENIHCATIEGNRYCVDENLTQFKYCNDNNNSFNKDACSYVLNEYATNHKITLEDIE</sequence>
<organism evidence="2 3">
    <name type="scientific">Anaeromyces robustus</name>
    <dbReference type="NCBI Taxonomy" id="1754192"/>
    <lineage>
        <taxon>Eukaryota</taxon>
        <taxon>Fungi</taxon>
        <taxon>Fungi incertae sedis</taxon>
        <taxon>Chytridiomycota</taxon>
        <taxon>Chytridiomycota incertae sedis</taxon>
        <taxon>Neocallimastigomycetes</taxon>
        <taxon>Neocallimastigales</taxon>
        <taxon>Neocallimastigaceae</taxon>
        <taxon>Anaeromyces</taxon>
    </lineage>
</organism>
<evidence type="ECO:0000313" key="3">
    <source>
        <dbReference type="Proteomes" id="UP000193944"/>
    </source>
</evidence>
<name>A0A1Y1XR12_9FUNG</name>
<proteinExistence type="predicted"/>